<keyword evidence="3" id="KW-1185">Reference proteome</keyword>
<dbReference type="AlphaFoldDB" id="A0A8X8BGL9"/>
<organism evidence="2 3">
    <name type="scientific">Brassica carinata</name>
    <name type="common">Ethiopian mustard</name>
    <name type="synonym">Abyssinian cabbage</name>
    <dbReference type="NCBI Taxonomy" id="52824"/>
    <lineage>
        <taxon>Eukaryota</taxon>
        <taxon>Viridiplantae</taxon>
        <taxon>Streptophyta</taxon>
        <taxon>Embryophyta</taxon>
        <taxon>Tracheophyta</taxon>
        <taxon>Spermatophyta</taxon>
        <taxon>Magnoliopsida</taxon>
        <taxon>eudicotyledons</taxon>
        <taxon>Gunneridae</taxon>
        <taxon>Pentapetalae</taxon>
        <taxon>rosids</taxon>
        <taxon>malvids</taxon>
        <taxon>Brassicales</taxon>
        <taxon>Brassicaceae</taxon>
        <taxon>Brassiceae</taxon>
        <taxon>Brassica</taxon>
    </lineage>
</organism>
<feature type="domain" description="F-box" evidence="1">
    <location>
        <begin position="33"/>
        <end position="92"/>
    </location>
</feature>
<protein>
    <recommendedName>
        <fullName evidence="1">F-box domain-containing protein</fullName>
    </recommendedName>
</protein>
<dbReference type="PANTHER" id="PTHR31900">
    <property type="entry name" value="F-BOX/RNI SUPERFAMILY PROTEIN-RELATED"/>
    <property type="match status" value="1"/>
</dbReference>
<dbReference type="Gene3D" id="1.20.1280.50">
    <property type="match status" value="1"/>
</dbReference>
<dbReference type="InterPro" id="IPR001810">
    <property type="entry name" value="F-box_dom"/>
</dbReference>
<dbReference type="PROSITE" id="PS50181">
    <property type="entry name" value="FBOX"/>
    <property type="match status" value="1"/>
</dbReference>
<dbReference type="InterPro" id="IPR055411">
    <property type="entry name" value="LRR_FXL15/At3g58940/PEG3-like"/>
</dbReference>
<dbReference type="SUPFAM" id="SSF52047">
    <property type="entry name" value="RNI-like"/>
    <property type="match status" value="1"/>
</dbReference>
<dbReference type="InterPro" id="IPR050232">
    <property type="entry name" value="FBL13/AtMIF1-like"/>
</dbReference>
<dbReference type="Proteomes" id="UP000886595">
    <property type="component" value="Unassembled WGS sequence"/>
</dbReference>
<comment type="caution">
    <text evidence="2">The sequence shown here is derived from an EMBL/GenBank/DDBJ whole genome shotgun (WGS) entry which is preliminary data.</text>
</comment>
<gene>
    <name evidence="2" type="ORF">Bca52824_005867</name>
</gene>
<dbReference type="SUPFAM" id="SSF81383">
    <property type="entry name" value="F-box domain"/>
    <property type="match status" value="1"/>
</dbReference>
<dbReference type="OrthoDB" id="1939276at2759"/>
<name>A0A8X8BGL9_BRACI</name>
<dbReference type="InterPro" id="IPR053781">
    <property type="entry name" value="F-box_AtFBL13-like"/>
</dbReference>
<dbReference type="InterPro" id="IPR032675">
    <property type="entry name" value="LRR_dom_sf"/>
</dbReference>
<evidence type="ECO:0000313" key="2">
    <source>
        <dbReference type="EMBL" id="KAG2334687.1"/>
    </source>
</evidence>
<dbReference type="PANTHER" id="PTHR31900:SF32">
    <property type="entry name" value="F-BOX_RNI_FBD-LIKE DOMAIN PROTEIN"/>
    <property type="match status" value="1"/>
</dbReference>
<dbReference type="Gene3D" id="3.80.10.10">
    <property type="entry name" value="Ribonuclease Inhibitor"/>
    <property type="match status" value="1"/>
</dbReference>
<dbReference type="InterPro" id="IPR036047">
    <property type="entry name" value="F-box-like_dom_sf"/>
</dbReference>
<dbReference type="CDD" id="cd22160">
    <property type="entry name" value="F-box_AtFBL13-like"/>
    <property type="match status" value="1"/>
</dbReference>
<accession>A0A8X8BGL9</accession>
<evidence type="ECO:0000313" key="3">
    <source>
        <dbReference type="Proteomes" id="UP000886595"/>
    </source>
</evidence>
<dbReference type="SMART" id="SM00256">
    <property type="entry name" value="FBOX"/>
    <property type="match status" value="1"/>
</dbReference>
<proteinExistence type="predicted"/>
<dbReference type="Pfam" id="PF00646">
    <property type="entry name" value="F-box"/>
    <property type="match status" value="1"/>
</dbReference>
<evidence type="ECO:0000259" key="1">
    <source>
        <dbReference type="PROSITE" id="PS50181"/>
    </source>
</evidence>
<sequence>MSDDCPEIDGVTAAVEKHSHRKIKRARDSINGVDSISSLPDAILQQIFSQIPTKYAIRTSGLSKRWRHVWSQTPSLDIDCYRYEPDSVYETLARRYSSPKITSFRLSISTTEAKPKQIDSLIEFAVSRSTEKLSLEFRHAYAVAYRFPEVFFTSCSLKQLFVESGTIDTIPGHNTVSWRSLKTLSLRGCVLSDEACAKILSGSPLLECLTLFCYKLERLDLSECLMLKRLDVQCWEQMTHSDESRCDLADVSSLTEANVNINCSRRLGFLYDDFGDPETGLADSLQVLILRTLEKLQNVEKLTLCGALCLQFLSLAELRGVPFPTLKVVQTLTLYTMFARSVISGIARLLQNSPGLKKLIVHAKERPTFIEEYLDKYLDSQGSNLDQCWRSKYDRFPTSSDFCFKGATWYLKLVDVASFIEMVLKNVETLETLVVVFKHVRCSDPSWFEELLQMIPTLSNNNNVSIVLRRC</sequence>
<dbReference type="EMBL" id="JAAMPC010000001">
    <property type="protein sequence ID" value="KAG2334687.1"/>
    <property type="molecule type" value="Genomic_DNA"/>
</dbReference>
<dbReference type="Pfam" id="PF24758">
    <property type="entry name" value="LRR_At5g56370"/>
    <property type="match status" value="1"/>
</dbReference>
<reference evidence="2 3" key="1">
    <citation type="submission" date="2020-02" db="EMBL/GenBank/DDBJ databases">
        <authorList>
            <person name="Ma Q."/>
            <person name="Huang Y."/>
            <person name="Song X."/>
            <person name="Pei D."/>
        </authorList>
    </citation>
    <scope>NUCLEOTIDE SEQUENCE [LARGE SCALE GENOMIC DNA]</scope>
    <source>
        <strain evidence="2">Sxm20200214</strain>
        <tissue evidence="2">Leaf</tissue>
    </source>
</reference>